<dbReference type="GO" id="GO:0016791">
    <property type="term" value="F:phosphatase activity"/>
    <property type="evidence" value="ECO:0007669"/>
    <property type="project" value="TreeGrafter"/>
</dbReference>
<protein>
    <submittedName>
        <fullName evidence="3">Histidine phosphatase family protein</fullName>
    </submittedName>
</protein>
<evidence type="ECO:0000313" key="3">
    <source>
        <dbReference type="EMBL" id="QHN40233.1"/>
    </source>
</evidence>
<proteinExistence type="predicted"/>
<dbReference type="EMBL" id="CP045810">
    <property type="protein sequence ID" value="QHN40233.1"/>
    <property type="molecule type" value="Genomic_DNA"/>
</dbReference>
<dbReference type="CDD" id="cd07067">
    <property type="entry name" value="HP_PGM_like"/>
    <property type="match status" value="1"/>
</dbReference>
<dbReference type="InterPro" id="IPR013078">
    <property type="entry name" value="His_Pase_superF_clade-1"/>
</dbReference>
<feature type="binding site" evidence="2">
    <location>
        <position position="75"/>
    </location>
    <ligand>
        <name>substrate</name>
    </ligand>
</feature>
<dbReference type="GO" id="GO:0005737">
    <property type="term" value="C:cytoplasm"/>
    <property type="evidence" value="ECO:0007669"/>
    <property type="project" value="TreeGrafter"/>
</dbReference>
<gene>
    <name evidence="3" type="ORF">GII30_14730</name>
</gene>
<dbReference type="SUPFAM" id="SSF53254">
    <property type="entry name" value="Phosphoglycerate mutase-like"/>
    <property type="match status" value="1"/>
</dbReference>
<dbReference type="InterPro" id="IPR050275">
    <property type="entry name" value="PGM_Phosphatase"/>
</dbReference>
<evidence type="ECO:0000256" key="1">
    <source>
        <dbReference type="PIRSR" id="PIRSR613078-1"/>
    </source>
</evidence>
<name>A0A857MCW2_9ACTN</name>
<dbReference type="SMART" id="SM00855">
    <property type="entry name" value="PGAM"/>
    <property type="match status" value="1"/>
</dbReference>
<dbReference type="PANTHER" id="PTHR48100">
    <property type="entry name" value="BROAD-SPECIFICITY PHOSPHATASE YOR283W-RELATED"/>
    <property type="match status" value="1"/>
</dbReference>
<evidence type="ECO:0000256" key="2">
    <source>
        <dbReference type="PIRSR" id="PIRSR613078-2"/>
    </source>
</evidence>
<dbReference type="AlphaFoldDB" id="A0A857MCW2"/>
<accession>A0A857MCW2</accession>
<sequence length="217" mass="23277">MSEQKSTPTWQGQRQAPTRLVLLRHGQTPLSVERRYSGRGNPELTELGRAQAAAAGKRLGADTSISAIVSSPLARATATARAVADVNGLDVEVVDGLTETDFGDWEGLTFLEAAERDPQAHREWLGDVTLPPPGGESFAAVADRIGDVKQSLLHRFPAQTVLVVSHVTPIKTLLRDALRAGPEVLYSIHLDLASVSIVEFYPDGGSVVKLVNDTSHL</sequence>
<dbReference type="Gene3D" id="3.40.50.1240">
    <property type="entry name" value="Phosphoglycerate mutase-like"/>
    <property type="match status" value="1"/>
</dbReference>
<feature type="active site" description="Proton donor/acceptor" evidence="1">
    <location>
        <position position="99"/>
    </location>
</feature>
<dbReference type="Pfam" id="PF00300">
    <property type="entry name" value="His_Phos_1"/>
    <property type="match status" value="1"/>
</dbReference>
<dbReference type="PANTHER" id="PTHR48100:SF62">
    <property type="entry name" value="GLUCOSYL-3-PHOSPHOGLYCERATE PHOSPHATASE"/>
    <property type="match status" value="1"/>
</dbReference>
<feature type="active site" description="Tele-phosphohistidine intermediate" evidence="1">
    <location>
        <position position="25"/>
    </location>
</feature>
<dbReference type="InterPro" id="IPR029033">
    <property type="entry name" value="His_PPase_superfam"/>
</dbReference>
<reference evidence="3" key="1">
    <citation type="journal article" date="2021" name="Nat. Microbiol.">
        <title>Cocultivation of an ultrasmall environmental parasitic bacterium with lytic ability against bacteria associated with wastewater foams.</title>
        <authorList>
            <person name="Batinovic S."/>
            <person name="Rose J.J.A."/>
            <person name="Ratcliffe J."/>
            <person name="Seviour R.J."/>
            <person name="Petrovski S."/>
        </authorList>
    </citation>
    <scope>NUCLEOTIDE SEQUENCE</scope>
    <source>
        <strain evidence="3">CON44</strain>
    </source>
</reference>
<organism evidence="3">
    <name type="scientific">Gordonia amarae</name>
    <dbReference type="NCBI Taxonomy" id="36821"/>
    <lineage>
        <taxon>Bacteria</taxon>
        <taxon>Bacillati</taxon>
        <taxon>Actinomycetota</taxon>
        <taxon>Actinomycetes</taxon>
        <taxon>Mycobacteriales</taxon>
        <taxon>Gordoniaceae</taxon>
        <taxon>Gordonia</taxon>
    </lineage>
</organism>
<dbReference type="RefSeq" id="WP_005187111.1">
    <property type="nucleotide sequence ID" value="NZ_CP045804.1"/>
</dbReference>